<dbReference type="CDD" id="cd00829">
    <property type="entry name" value="SCP-x_thiolase"/>
    <property type="match status" value="1"/>
</dbReference>
<dbReference type="InterPro" id="IPR002155">
    <property type="entry name" value="Thiolase"/>
</dbReference>
<dbReference type="AlphaFoldDB" id="A0A419F9F0"/>
<protein>
    <submittedName>
        <fullName evidence="3">Thiolase family protein</fullName>
    </submittedName>
</protein>
<dbReference type="InterPro" id="IPR055140">
    <property type="entry name" value="Thiolase_C_2"/>
</dbReference>
<evidence type="ECO:0000313" key="3">
    <source>
        <dbReference type="EMBL" id="RJP75360.1"/>
    </source>
</evidence>
<dbReference type="PANTHER" id="PTHR42870:SF1">
    <property type="entry name" value="NON-SPECIFIC LIPID-TRANSFER PROTEIN-LIKE 2"/>
    <property type="match status" value="1"/>
</dbReference>
<dbReference type="Gene3D" id="3.40.47.10">
    <property type="match status" value="1"/>
</dbReference>
<organism evidence="3 4">
    <name type="scientific">Candidatus Abyssobacteria bacterium SURF_17</name>
    <dbReference type="NCBI Taxonomy" id="2093361"/>
    <lineage>
        <taxon>Bacteria</taxon>
        <taxon>Pseudomonadati</taxon>
        <taxon>Candidatus Hydrogenedentota</taxon>
        <taxon>Candidatus Abyssobacteria</taxon>
    </lineage>
</organism>
<evidence type="ECO:0000259" key="2">
    <source>
        <dbReference type="Pfam" id="PF22691"/>
    </source>
</evidence>
<sequence>MRDVYVIGAGMTRFGKYLERNMKSLAEEAVTRCLEHAAVGKDDLQAAWVGNAAQGLVTGQEGIRGQVVLRAMGIGAIPVMNVENACASASSAFYGALMGIGCGLYDVALALGMEKLYMEDKAKSFQVYWASTDVELMEAFKAMMKEEEERKKQMGAKAAGEGGAGKSRSAFMDIYSLAARSHMKKYGTTQRQLAVISAKNHFHSTMNPYAQYQMNMTVEEVLAAPEVSYPLTRPMCSPVGDGAAAAILCSKDFAKKIGANKLVKVKACVLGSGRDRDFDEEDLGKRLSRKAYEVAGVGPQDINVAEVHDATAFGELSQTEDMGFCGEGEGGPFAESGATTLGGKVPVNTSGGLESRGHPIGATGLGQICDLTWQLRGECGKRQVEGARLALAENGGGNIGIEEAAMVITILEKAF</sequence>
<dbReference type="SUPFAM" id="SSF53901">
    <property type="entry name" value="Thiolase-like"/>
    <property type="match status" value="2"/>
</dbReference>
<dbReference type="Pfam" id="PF00108">
    <property type="entry name" value="Thiolase_N"/>
    <property type="match status" value="1"/>
</dbReference>
<evidence type="ECO:0000259" key="1">
    <source>
        <dbReference type="Pfam" id="PF00108"/>
    </source>
</evidence>
<dbReference type="PANTHER" id="PTHR42870">
    <property type="entry name" value="ACETYL-COA C-ACETYLTRANSFERASE"/>
    <property type="match status" value="1"/>
</dbReference>
<dbReference type="Proteomes" id="UP000285961">
    <property type="component" value="Unassembled WGS sequence"/>
</dbReference>
<evidence type="ECO:0000313" key="4">
    <source>
        <dbReference type="Proteomes" id="UP000285961"/>
    </source>
</evidence>
<feature type="domain" description="Thiolase N-terminal" evidence="1">
    <location>
        <begin position="4"/>
        <end position="252"/>
    </location>
</feature>
<dbReference type="PIRSF" id="PIRSF000429">
    <property type="entry name" value="Ac-CoA_Ac_transf"/>
    <property type="match status" value="1"/>
</dbReference>
<proteinExistence type="predicted"/>
<feature type="domain" description="Thiolase C-terminal" evidence="2">
    <location>
        <begin position="287"/>
        <end position="399"/>
    </location>
</feature>
<gene>
    <name evidence="3" type="ORF">C4532_00490</name>
</gene>
<dbReference type="EMBL" id="QZKI01000004">
    <property type="protein sequence ID" value="RJP75360.1"/>
    <property type="molecule type" value="Genomic_DNA"/>
</dbReference>
<accession>A0A419F9F0</accession>
<comment type="caution">
    <text evidence="3">The sequence shown here is derived from an EMBL/GenBank/DDBJ whole genome shotgun (WGS) entry which is preliminary data.</text>
</comment>
<name>A0A419F9F0_9BACT</name>
<dbReference type="InterPro" id="IPR020616">
    <property type="entry name" value="Thiolase_N"/>
</dbReference>
<dbReference type="GO" id="GO:0003988">
    <property type="term" value="F:acetyl-CoA C-acyltransferase activity"/>
    <property type="evidence" value="ECO:0007669"/>
    <property type="project" value="UniProtKB-ARBA"/>
</dbReference>
<dbReference type="InterPro" id="IPR016039">
    <property type="entry name" value="Thiolase-like"/>
</dbReference>
<dbReference type="Pfam" id="PF22691">
    <property type="entry name" value="Thiolase_C_1"/>
    <property type="match status" value="1"/>
</dbReference>
<reference evidence="3 4" key="1">
    <citation type="journal article" date="2017" name="ISME J.">
        <title>Energy and carbon metabolisms in a deep terrestrial subsurface fluid microbial community.</title>
        <authorList>
            <person name="Momper L."/>
            <person name="Jungbluth S.P."/>
            <person name="Lee M.D."/>
            <person name="Amend J.P."/>
        </authorList>
    </citation>
    <scope>NUCLEOTIDE SEQUENCE [LARGE SCALE GENOMIC DNA]</scope>
    <source>
        <strain evidence="3">SURF_17</strain>
    </source>
</reference>